<gene>
    <name evidence="1" type="ORF">Acr_17g0010510</name>
</gene>
<dbReference type="Proteomes" id="UP000585474">
    <property type="component" value="Unassembled WGS sequence"/>
</dbReference>
<reference evidence="1 2" key="1">
    <citation type="submission" date="2019-07" db="EMBL/GenBank/DDBJ databases">
        <title>De Novo Assembly of kiwifruit Actinidia rufa.</title>
        <authorList>
            <person name="Sugita-Konishi S."/>
            <person name="Sato K."/>
            <person name="Mori E."/>
            <person name="Abe Y."/>
            <person name="Kisaki G."/>
            <person name="Hamano K."/>
            <person name="Suezawa K."/>
            <person name="Otani M."/>
            <person name="Fukuda T."/>
            <person name="Manabe T."/>
            <person name="Gomi K."/>
            <person name="Tabuchi M."/>
            <person name="Akimitsu K."/>
            <person name="Kataoka I."/>
        </authorList>
    </citation>
    <scope>NUCLEOTIDE SEQUENCE [LARGE SCALE GENOMIC DNA]</scope>
    <source>
        <strain evidence="2">cv. Fuchu</strain>
    </source>
</reference>
<evidence type="ECO:0000313" key="2">
    <source>
        <dbReference type="Proteomes" id="UP000585474"/>
    </source>
</evidence>
<dbReference type="AlphaFoldDB" id="A0A7J0G3Y2"/>
<protein>
    <submittedName>
        <fullName evidence="1">Uncharacterized protein</fullName>
    </submittedName>
</protein>
<name>A0A7J0G3Y2_9ERIC</name>
<evidence type="ECO:0000313" key="1">
    <source>
        <dbReference type="EMBL" id="GFZ05479.1"/>
    </source>
</evidence>
<comment type="caution">
    <text evidence="1">The sequence shown here is derived from an EMBL/GenBank/DDBJ whole genome shotgun (WGS) entry which is preliminary data.</text>
</comment>
<keyword evidence="2" id="KW-1185">Reference proteome</keyword>
<proteinExistence type="predicted"/>
<accession>A0A7J0G3Y2</accession>
<dbReference type="EMBL" id="BJWL01000017">
    <property type="protein sequence ID" value="GFZ05479.1"/>
    <property type="molecule type" value="Genomic_DNA"/>
</dbReference>
<organism evidence="1 2">
    <name type="scientific">Actinidia rufa</name>
    <dbReference type="NCBI Taxonomy" id="165716"/>
    <lineage>
        <taxon>Eukaryota</taxon>
        <taxon>Viridiplantae</taxon>
        <taxon>Streptophyta</taxon>
        <taxon>Embryophyta</taxon>
        <taxon>Tracheophyta</taxon>
        <taxon>Spermatophyta</taxon>
        <taxon>Magnoliopsida</taxon>
        <taxon>eudicotyledons</taxon>
        <taxon>Gunneridae</taxon>
        <taxon>Pentapetalae</taxon>
        <taxon>asterids</taxon>
        <taxon>Ericales</taxon>
        <taxon>Actinidiaceae</taxon>
        <taxon>Actinidia</taxon>
    </lineage>
</organism>
<sequence length="192" mass="21562">MGGVVFCRDSLASPSMALYSFVEEKSPAHLSKGEKDVSGDRYDTRSNMPGGRYDISSKISAVSVNVPSSWSRWSRLRGGLALSNPSLEDSQLYRRGLREANLAEVGQLCQGCRDVLPSSRPRFTQCYTFSLEMMDPRRLRCVKLKHDFESKLGGLTLAELKYYFGTVVFGGNEAQRAYYIVEWVCQVARNFS</sequence>